<dbReference type="EMBL" id="LGTE01000005">
    <property type="protein sequence ID" value="KNZ70195.1"/>
    <property type="molecule type" value="Genomic_DNA"/>
</dbReference>
<dbReference type="GO" id="GO:0016740">
    <property type="term" value="F:transferase activity"/>
    <property type="evidence" value="ECO:0007669"/>
    <property type="project" value="UniProtKB-KW"/>
</dbReference>
<dbReference type="GO" id="GO:0071555">
    <property type="term" value="P:cell wall organization"/>
    <property type="evidence" value="ECO:0007669"/>
    <property type="project" value="TreeGrafter"/>
</dbReference>
<dbReference type="InterPro" id="IPR036138">
    <property type="entry name" value="PBP_dimer_sf"/>
</dbReference>
<dbReference type="Pfam" id="PF00905">
    <property type="entry name" value="Transpeptidase"/>
    <property type="match status" value="1"/>
</dbReference>
<dbReference type="PATRIC" id="fig|281456.6.peg.1137"/>
<dbReference type="InterPro" id="IPR005311">
    <property type="entry name" value="PBP_dimer"/>
</dbReference>
<evidence type="ECO:0000313" key="8">
    <source>
        <dbReference type="Proteomes" id="UP000037175"/>
    </source>
</evidence>
<dbReference type="GO" id="GO:0008658">
    <property type="term" value="F:penicillin binding"/>
    <property type="evidence" value="ECO:0007669"/>
    <property type="project" value="InterPro"/>
</dbReference>
<feature type="transmembrane region" description="Helical" evidence="4">
    <location>
        <begin position="12"/>
        <end position="29"/>
    </location>
</feature>
<feature type="domain" description="Penicillin-binding protein transpeptidase" evidence="5">
    <location>
        <begin position="259"/>
        <end position="561"/>
    </location>
</feature>
<sequence length="567" mass="62446">MEFRRQKRIIQTFWIFIFCFALLLCRLFVVQIRHAADYAAKAEAQQNQIIPLEEVARGDILDRNKVPLTGSGFVPKVIVLPYLMKDKVTTAQRLGSILQADPQVLLERFARRPGMLPNEISLRQAQAIKRMRLEGVQVYYIKKRYDVNPLAVHLIGHLGKISGAELARYASNPMQKAYSRTDLVGKIGLERYYERWLKGTRYETYLQIPTDAKNRPLKGLDVKVNKVKDPGRNHLILTIDKRIQLIVEQALDRHKIVAGAVVVMDIRSGDILALASRPVFDPNNISSALQNNDQGNVFLDNCLQFLQPGSVFKPVVAAAALELGAVRPDSRFLCLGERDEPVKCYRKEGHGLISFAEAMAYSCNPAFARVGQKIGAANLIEYARKLGFAENGIIGIPHAGDAGENLAKLTEPYTIVNSSIGQGPVLVTPVQVTAMMAAIAGDGIYKKPRLVMGILDSNYNLTKAFAPDAGERALSPETSRTLREMFKGVTTMGTGKLAYVPGWGSAGKTGSAQVDKNQGIVDAWFTGYAPLDAPRYAVTVLIKGGESGGKSAAPVFREIMETMLMLE</sequence>
<feature type="domain" description="Penicillin-binding protein dimerisation" evidence="6">
    <location>
        <begin position="54"/>
        <end position="218"/>
    </location>
</feature>
<dbReference type="Gene3D" id="3.40.710.10">
    <property type="entry name" value="DD-peptidase/beta-lactamase superfamily"/>
    <property type="match status" value="1"/>
</dbReference>
<dbReference type="InterPro" id="IPR001460">
    <property type="entry name" value="PCN-bd_Tpept"/>
</dbReference>
<name>A0A0L6W3T2_9FIRM</name>
<keyword evidence="3 4" id="KW-0472">Membrane</keyword>
<comment type="subcellular location">
    <subcellularLocation>
        <location evidence="1">Membrane</location>
    </subcellularLocation>
</comment>
<dbReference type="RefSeq" id="WP_052217177.1">
    <property type="nucleotide sequence ID" value="NZ_LGTE01000005.1"/>
</dbReference>
<comment type="similarity">
    <text evidence="2">Belongs to the transpeptidase family.</text>
</comment>
<dbReference type="InterPro" id="IPR050515">
    <property type="entry name" value="Beta-lactam/transpept"/>
</dbReference>
<dbReference type="SUPFAM" id="SSF56519">
    <property type="entry name" value="Penicillin binding protein dimerisation domain"/>
    <property type="match status" value="1"/>
</dbReference>
<comment type="caution">
    <text evidence="7">The sequence shown here is derived from an EMBL/GenBank/DDBJ whole genome shotgun (WGS) entry which is preliminary data.</text>
</comment>
<dbReference type="InterPro" id="IPR012338">
    <property type="entry name" value="Beta-lactam/transpept-like"/>
</dbReference>
<evidence type="ECO:0000256" key="2">
    <source>
        <dbReference type="ARBA" id="ARBA00007171"/>
    </source>
</evidence>
<evidence type="ECO:0000256" key="3">
    <source>
        <dbReference type="ARBA" id="ARBA00023136"/>
    </source>
</evidence>
<evidence type="ECO:0000256" key="1">
    <source>
        <dbReference type="ARBA" id="ARBA00004370"/>
    </source>
</evidence>
<evidence type="ECO:0000259" key="6">
    <source>
        <dbReference type="Pfam" id="PF03717"/>
    </source>
</evidence>
<dbReference type="AlphaFoldDB" id="A0A0L6W3T2"/>
<keyword evidence="7" id="KW-0808">Transferase</keyword>
<gene>
    <name evidence="7" type="ORF">Tfer_1070</name>
</gene>
<dbReference type="GO" id="GO:0005886">
    <property type="term" value="C:plasma membrane"/>
    <property type="evidence" value="ECO:0007669"/>
    <property type="project" value="TreeGrafter"/>
</dbReference>
<proteinExistence type="inferred from homology"/>
<evidence type="ECO:0000313" key="7">
    <source>
        <dbReference type="EMBL" id="KNZ70195.1"/>
    </source>
</evidence>
<keyword evidence="8" id="KW-1185">Reference proteome</keyword>
<dbReference type="Gene3D" id="3.90.1310.10">
    <property type="entry name" value="Penicillin-binding protein 2a (Domain 2)"/>
    <property type="match status" value="1"/>
</dbReference>
<reference evidence="8" key="1">
    <citation type="submission" date="2015-07" db="EMBL/GenBank/DDBJ databases">
        <title>Complete Genome of Thermincola ferriacetica strain Z-0001T.</title>
        <authorList>
            <person name="Lusk B."/>
            <person name="Badalamenti J.P."/>
            <person name="Parameswaran P."/>
            <person name="Bond D.R."/>
            <person name="Torres C.I."/>
        </authorList>
    </citation>
    <scope>NUCLEOTIDE SEQUENCE [LARGE SCALE GENOMIC DNA]</scope>
    <source>
        <strain evidence="8">Z-0001</strain>
    </source>
</reference>
<dbReference type="SUPFAM" id="SSF56601">
    <property type="entry name" value="beta-lactamase/transpeptidase-like"/>
    <property type="match status" value="1"/>
</dbReference>
<dbReference type="PANTHER" id="PTHR30627">
    <property type="entry name" value="PEPTIDOGLYCAN D,D-TRANSPEPTIDASE"/>
    <property type="match status" value="1"/>
</dbReference>
<keyword evidence="4" id="KW-1133">Transmembrane helix</keyword>
<dbReference type="Pfam" id="PF03717">
    <property type="entry name" value="PBP_dimer"/>
    <property type="match status" value="1"/>
</dbReference>
<accession>A0A0L6W3T2</accession>
<evidence type="ECO:0000256" key="4">
    <source>
        <dbReference type="SAM" id="Phobius"/>
    </source>
</evidence>
<organism evidence="7 8">
    <name type="scientific">Thermincola ferriacetica</name>
    <dbReference type="NCBI Taxonomy" id="281456"/>
    <lineage>
        <taxon>Bacteria</taxon>
        <taxon>Bacillati</taxon>
        <taxon>Bacillota</taxon>
        <taxon>Clostridia</taxon>
        <taxon>Eubacteriales</taxon>
        <taxon>Thermincolaceae</taxon>
        <taxon>Thermincola</taxon>
    </lineage>
</organism>
<protein>
    <submittedName>
        <fullName evidence="7">Peptidoglycan glycosyltransferase</fullName>
    </submittedName>
</protein>
<keyword evidence="4" id="KW-0812">Transmembrane</keyword>
<evidence type="ECO:0000259" key="5">
    <source>
        <dbReference type="Pfam" id="PF00905"/>
    </source>
</evidence>
<dbReference type="Proteomes" id="UP000037175">
    <property type="component" value="Unassembled WGS sequence"/>
</dbReference>